<evidence type="ECO:0000313" key="3">
    <source>
        <dbReference type="Proteomes" id="UP001054821"/>
    </source>
</evidence>
<keyword evidence="3" id="KW-1185">Reference proteome</keyword>
<dbReference type="Proteomes" id="UP001054821">
    <property type="component" value="Chromosome 3"/>
</dbReference>
<organism evidence="2 3">
    <name type="scientific">Prunus dulcis</name>
    <name type="common">Almond</name>
    <name type="synonym">Amygdalus dulcis</name>
    <dbReference type="NCBI Taxonomy" id="3755"/>
    <lineage>
        <taxon>Eukaryota</taxon>
        <taxon>Viridiplantae</taxon>
        <taxon>Streptophyta</taxon>
        <taxon>Embryophyta</taxon>
        <taxon>Tracheophyta</taxon>
        <taxon>Spermatophyta</taxon>
        <taxon>Magnoliopsida</taxon>
        <taxon>eudicotyledons</taxon>
        <taxon>Gunneridae</taxon>
        <taxon>Pentapetalae</taxon>
        <taxon>rosids</taxon>
        <taxon>fabids</taxon>
        <taxon>Rosales</taxon>
        <taxon>Rosaceae</taxon>
        <taxon>Amygdaloideae</taxon>
        <taxon>Amygdaleae</taxon>
        <taxon>Prunus</taxon>
    </lineage>
</organism>
<proteinExistence type="predicted"/>
<dbReference type="EMBL" id="JAJFAZ020000003">
    <property type="protein sequence ID" value="KAI5338956.1"/>
    <property type="molecule type" value="Genomic_DNA"/>
</dbReference>
<gene>
    <name evidence="2" type="ORF">L3X38_018228</name>
</gene>
<evidence type="ECO:0000256" key="1">
    <source>
        <dbReference type="SAM" id="MobiDB-lite"/>
    </source>
</evidence>
<feature type="compositionally biased region" description="Polar residues" evidence="1">
    <location>
        <begin position="1"/>
        <end position="10"/>
    </location>
</feature>
<dbReference type="AlphaFoldDB" id="A0AAD4WB63"/>
<feature type="compositionally biased region" description="Basic and acidic residues" evidence="1">
    <location>
        <begin position="20"/>
        <end position="34"/>
    </location>
</feature>
<accession>A0AAD4WB63</accession>
<evidence type="ECO:0000313" key="2">
    <source>
        <dbReference type="EMBL" id="KAI5338956.1"/>
    </source>
</evidence>
<reference evidence="2 3" key="1">
    <citation type="journal article" date="2022" name="G3 (Bethesda)">
        <title>Whole-genome sequence and methylome profiling of the almond [Prunus dulcis (Mill.) D.A. Webb] cultivar 'Nonpareil'.</title>
        <authorList>
            <person name="D'Amico-Willman K.M."/>
            <person name="Ouma W.Z."/>
            <person name="Meulia T."/>
            <person name="Sideli G.M."/>
            <person name="Gradziel T.M."/>
            <person name="Fresnedo-Ramirez J."/>
        </authorList>
    </citation>
    <scope>NUCLEOTIDE SEQUENCE [LARGE SCALE GENOMIC DNA]</scope>
    <source>
        <strain evidence="2">Clone GOH B32 T37-40</strain>
    </source>
</reference>
<feature type="region of interest" description="Disordered" evidence="1">
    <location>
        <begin position="1"/>
        <end position="41"/>
    </location>
</feature>
<protein>
    <submittedName>
        <fullName evidence="2">Uncharacterized protein</fullName>
    </submittedName>
</protein>
<name>A0AAD4WB63_PRUDU</name>
<comment type="caution">
    <text evidence="2">The sequence shown here is derived from an EMBL/GenBank/DDBJ whole genome shotgun (WGS) entry which is preliminary data.</text>
</comment>
<sequence length="219" mass="23993">MGEPSPRNSGSVGGRKHMGRVGEEEKTSSGEAREWSYGGPHEGSLPCRLGEEGIDMHLFPDNMECRTSGFRCVEMQENRHGTFQAKTEALLQAPAAMGKGQKQLHRHQNTVTRMVKAVNRMLECLHYILSGTFCSSKVSAKLTMLGGRHPPKLLLATTNTLAELPPKVAGSTIGRERTTVGERANKSVVTEIKLIKECKVGHTLREENATKAVAIQMDE</sequence>